<evidence type="ECO:0000256" key="4">
    <source>
        <dbReference type="ARBA" id="ARBA00022723"/>
    </source>
</evidence>
<keyword evidence="6 13" id="KW-0418">Kinase</keyword>
<organism evidence="13 14">
    <name type="scientific">Candidatus Aphodosoma intestinipullorum</name>
    <dbReference type="NCBI Taxonomy" id="2840674"/>
    <lineage>
        <taxon>Bacteria</taxon>
        <taxon>Pseudomonadati</taxon>
        <taxon>Bacteroidota</taxon>
        <taxon>Bacteroidia</taxon>
        <taxon>Bacteroidales</taxon>
        <taxon>Candidatus Aphodosoma</taxon>
    </lineage>
</organism>
<dbReference type="Proteomes" id="UP000712007">
    <property type="component" value="Unassembled WGS sequence"/>
</dbReference>
<dbReference type="GO" id="GO:0016301">
    <property type="term" value="F:kinase activity"/>
    <property type="evidence" value="ECO:0007669"/>
    <property type="project" value="UniProtKB-KW"/>
</dbReference>
<dbReference type="InterPro" id="IPR016064">
    <property type="entry name" value="NAD/diacylglycerol_kinase_sf"/>
</dbReference>
<dbReference type="InterPro" id="IPR017438">
    <property type="entry name" value="ATP-NAD_kinase_N"/>
</dbReference>
<evidence type="ECO:0000256" key="6">
    <source>
        <dbReference type="ARBA" id="ARBA00022777"/>
    </source>
</evidence>
<evidence type="ECO:0000256" key="3">
    <source>
        <dbReference type="ARBA" id="ARBA00022679"/>
    </source>
</evidence>
<evidence type="ECO:0000313" key="13">
    <source>
        <dbReference type="EMBL" id="MBO8439502.1"/>
    </source>
</evidence>
<evidence type="ECO:0000256" key="7">
    <source>
        <dbReference type="ARBA" id="ARBA00022840"/>
    </source>
</evidence>
<dbReference type="PROSITE" id="PS50146">
    <property type="entry name" value="DAGK"/>
    <property type="match status" value="1"/>
</dbReference>
<dbReference type="GO" id="GO:0046872">
    <property type="term" value="F:metal ion binding"/>
    <property type="evidence" value="ECO:0007669"/>
    <property type="project" value="UniProtKB-KW"/>
</dbReference>
<dbReference type="InterPro" id="IPR001206">
    <property type="entry name" value="Diacylglycerol_kinase_cat_dom"/>
</dbReference>
<keyword evidence="11" id="KW-1208">Phospholipid metabolism</keyword>
<evidence type="ECO:0000256" key="11">
    <source>
        <dbReference type="ARBA" id="ARBA00023264"/>
    </source>
</evidence>
<proteinExistence type="predicted"/>
<dbReference type="EMBL" id="JADIMV010000045">
    <property type="protein sequence ID" value="MBO8439502.1"/>
    <property type="molecule type" value="Genomic_DNA"/>
</dbReference>
<dbReference type="InterPro" id="IPR005218">
    <property type="entry name" value="Diacylglycerol/lipid_kinase"/>
</dbReference>
<gene>
    <name evidence="13" type="ORF">IAC51_02515</name>
</gene>
<evidence type="ECO:0000256" key="10">
    <source>
        <dbReference type="ARBA" id="ARBA00023209"/>
    </source>
</evidence>
<accession>A0A940IEE1</accession>
<reference evidence="13" key="1">
    <citation type="submission" date="2020-10" db="EMBL/GenBank/DDBJ databases">
        <authorList>
            <person name="Gilroy R."/>
        </authorList>
    </citation>
    <scope>NUCLEOTIDE SEQUENCE</scope>
    <source>
        <strain evidence="13">3924</strain>
    </source>
</reference>
<keyword evidence="3" id="KW-0808">Transferase</keyword>
<evidence type="ECO:0000256" key="9">
    <source>
        <dbReference type="ARBA" id="ARBA00023098"/>
    </source>
</evidence>
<keyword evidence="2" id="KW-0444">Lipid biosynthesis</keyword>
<dbReference type="InterPro" id="IPR045540">
    <property type="entry name" value="YegS/DAGK_C"/>
</dbReference>
<dbReference type="AlphaFoldDB" id="A0A940IEE1"/>
<keyword evidence="7" id="KW-0067">ATP-binding</keyword>
<evidence type="ECO:0000256" key="5">
    <source>
        <dbReference type="ARBA" id="ARBA00022741"/>
    </source>
</evidence>
<dbReference type="Pfam" id="PF19279">
    <property type="entry name" value="YegS_C"/>
    <property type="match status" value="1"/>
</dbReference>
<dbReference type="PANTHER" id="PTHR12358">
    <property type="entry name" value="SPHINGOSINE KINASE"/>
    <property type="match status" value="1"/>
</dbReference>
<evidence type="ECO:0000256" key="1">
    <source>
        <dbReference type="ARBA" id="ARBA00001946"/>
    </source>
</evidence>
<comment type="cofactor">
    <cofactor evidence="1">
        <name>Mg(2+)</name>
        <dbReference type="ChEBI" id="CHEBI:18420"/>
    </cofactor>
</comment>
<evidence type="ECO:0000256" key="2">
    <source>
        <dbReference type="ARBA" id="ARBA00022516"/>
    </source>
</evidence>
<dbReference type="PANTHER" id="PTHR12358:SF106">
    <property type="entry name" value="LIPID KINASE YEGS"/>
    <property type="match status" value="1"/>
</dbReference>
<dbReference type="Gene3D" id="3.40.50.10330">
    <property type="entry name" value="Probable inorganic polyphosphate/atp-NAD kinase, domain 1"/>
    <property type="match status" value="1"/>
</dbReference>
<keyword evidence="9" id="KW-0443">Lipid metabolism</keyword>
<reference evidence="13" key="2">
    <citation type="journal article" date="2021" name="PeerJ">
        <title>Extensive microbial diversity within the chicken gut microbiome revealed by metagenomics and culture.</title>
        <authorList>
            <person name="Gilroy R."/>
            <person name="Ravi A."/>
            <person name="Getino M."/>
            <person name="Pursley I."/>
            <person name="Horton D.L."/>
            <person name="Alikhan N.F."/>
            <person name="Baker D."/>
            <person name="Gharbi K."/>
            <person name="Hall N."/>
            <person name="Watson M."/>
            <person name="Adriaenssens E.M."/>
            <person name="Foster-Nyarko E."/>
            <person name="Jarju S."/>
            <person name="Secka A."/>
            <person name="Antonio M."/>
            <person name="Oren A."/>
            <person name="Chaudhuri R.R."/>
            <person name="La Ragione R."/>
            <person name="Hildebrand F."/>
            <person name="Pallen M.J."/>
        </authorList>
    </citation>
    <scope>NUCLEOTIDE SEQUENCE</scope>
    <source>
        <strain evidence="13">3924</strain>
    </source>
</reference>
<name>A0A940IEE1_9BACT</name>
<keyword evidence="5" id="KW-0547">Nucleotide-binding</keyword>
<dbReference type="GO" id="GO:0008654">
    <property type="term" value="P:phospholipid biosynthetic process"/>
    <property type="evidence" value="ECO:0007669"/>
    <property type="project" value="UniProtKB-KW"/>
</dbReference>
<dbReference type="Pfam" id="PF00781">
    <property type="entry name" value="DAGK_cat"/>
    <property type="match status" value="1"/>
</dbReference>
<dbReference type="InterPro" id="IPR050187">
    <property type="entry name" value="Lipid_Phosphate_FormReg"/>
</dbReference>
<evidence type="ECO:0000313" key="14">
    <source>
        <dbReference type="Proteomes" id="UP000712007"/>
    </source>
</evidence>
<dbReference type="SUPFAM" id="SSF111331">
    <property type="entry name" value="NAD kinase/diacylglycerol kinase-like"/>
    <property type="match status" value="1"/>
</dbReference>
<keyword evidence="8" id="KW-0460">Magnesium</keyword>
<dbReference type="Gene3D" id="2.60.200.40">
    <property type="match status" value="1"/>
</dbReference>
<dbReference type="SMART" id="SM00046">
    <property type="entry name" value="DAGKc"/>
    <property type="match status" value="1"/>
</dbReference>
<dbReference type="GO" id="GO:0005886">
    <property type="term" value="C:plasma membrane"/>
    <property type="evidence" value="ECO:0007669"/>
    <property type="project" value="TreeGrafter"/>
</dbReference>
<comment type="caution">
    <text evidence="13">The sequence shown here is derived from an EMBL/GenBank/DDBJ whole genome shotgun (WGS) entry which is preliminary data.</text>
</comment>
<feature type="domain" description="DAGKc" evidence="12">
    <location>
        <begin position="1"/>
        <end position="131"/>
    </location>
</feature>
<evidence type="ECO:0000259" key="12">
    <source>
        <dbReference type="PROSITE" id="PS50146"/>
    </source>
</evidence>
<sequence>MARRKILFIVNPHSGVGDKSNWIAIATKMLAQDFDLEFKYTTHRGHACELAQRAVTECVDIVAAVGGDGTVNEVASAIVNTETALAILPMGSGNGLARDLGIHTLLPFNALETIKQGHSIRIDYGTANGVPFFCTCGVGFDAHISWRFSRGRQRGFWNYLILCIREYFRYKPKEIILEFDGQQCVKRRAFIVNCANTQQLGNNAYIAPQADLQDGLLNVTIVRPFGFWGAIRIGTMLFLKQIDKIKYTETFTCRSLTMTVPRGTPFHYDGEPVRMPSEIRIEARPQGLKVIVP</sequence>
<evidence type="ECO:0000256" key="8">
    <source>
        <dbReference type="ARBA" id="ARBA00022842"/>
    </source>
</evidence>
<keyword evidence="10" id="KW-0594">Phospholipid biosynthesis</keyword>
<protein>
    <submittedName>
        <fullName evidence="13">Diacylglycerol kinase family lipid kinase</fullName>
    </submittedName>
</protein>
<keyword evidence="4" id="KW-0479">Metal-binding</keyword>
<dbReference type="NCBIfam" id="TIGR00147">
    <property type="entry name" value="YegS/Rv2252/BmrU family lipid kinase"/>
    <property type="match status" value="1"/>
</dbReference>
<dbReference type="GO" id="GO:0005524">
    <property type="term" value="F:ATP binding"/>
    <property type="evidence" value="ECO:0007669"/>
    <property type="project" value="UniProtKB-KW"/>
</dbReference>